<evidence type="ECO:0000256" key="6">
    <source>
        <dbReference type="SAM" id="MobiDB-lite"/>
    </source>
</evidence>
<feature type="transmembrane region" description="Helical" evidence="7">
    <location>
        <begin position="792"/>
        <end position="811"/>
    </location>
</feature>
<dbReference type="InterPro" id="IPR038766">
    <property type="entry name" value="Membrane_comp_ABC_pdt"/>
</dbReference>
<name>A0ABW1YSC2_9GAMM</name>
<protein>
    <submittedName>
        <fullName evidence="10">FtsX-like permease family protein</fullName>
    </submittedName>
</protein>
<evidence type="ECO:0000256" key="2">
    <source>
        <dbReference type="ARBA" id="ARBA00022475"/>
    </source>
</evidence>
<organism evidence="10 11">
    <name type="scientific">Microbulbifer taiwanensis</name>
    <dbReference type="NCBI Taxonomy" id="986746"/>
    <lineage>
        <taxon>Bacteria</taxon>
        <taxon>Pseudomonadati</taxon>
        <taxon>Pseudomonadota</taxon>
        <taxon>Gammaproteobacteria</taxon>
        <taxon>Cellvibrionales</taxon>
        <taxon>Microbulbiferaceae</taxon>
        <taxon>Microbulbifer</taxon>
    </lineage>
</organism>
<evidence type="ECO:0000259" key="9">
    <source>
        <dbReference type="Pfam" id="PF12704"/>
    </source>
</evidence>
<feature type="region of interest" description="Disordered" evidence="6">
    <location>
        <begin position="573"/>
        <end position="609"/>
    </location>
</feature>
<feature type="transmembrane region" description="Helical" evidence="7">
    <location>
        <begin position="360"/>
        <end position="379"/>
    </location>
</feature>
<evidence type="ECO:0000256" key="4">
    <source>
        <dbReference type="ARBA" id="ARBA00022989"/>
    </source>
</evidence>
<feature type="domain" description="ABC3 transporter permease C-terminal" evidence="8">
    <location>
        <begin position="230"/>
        <end position="339"/>
    </location>
</feature>
<dbReference type="InterPro" id="IPR025857">
    <property type="entry name" value="MacB_PCD"/>
</dbReference>
<comment type="caution">
    <text evidence="10">The sequence shown here is derived from an EMBL/GenBank/DDBJ whole genome shotgun (WGS) entry which is preliminary data.</text>
</comment>
<keyword evidence="5 7" id="KW-0472">Membrane</keyword>
<evidence type="ECO:0000256" key="3">
    <source>
        <dbReference type="ARBA" id="ARBA00022692"/>
    </source>
</evidence>
<feature type="domain" description="MacB-like periplasmic core" evidence="9">
    <location>
        <begin position="440"/>
        <end position="569"/>
    </location>
</feature>
<dbReference type="EMBL" id="JBHSVR010000001">
    <property type="protein sequence ID" value="MFC6635609.1"/>
    <property type="molecule type" value="Genomic_DNA"/>
</dbReference>
<dbReference type="Pfam" id="PF12704">
    <property type="entry name" value="MacB_PCD"/>
    <property type="match status" value="1"/>
</dbReference>
<feature type="transmembrane region" description="Helical" evidence="7">
    <location>
        <begin position="229"/>
        <end position="249"/>
    </location>
</feature>
<feature type="compositionally biased region" description="Basic and acidic residues" evidence="6">
    <location>
        <begin position="596"/>
        <end position="605"/>
    </location>
</feature>
<evidence type="ECO:0000313" key="11">
    <source>
        <dbReference type="Proteomes" id="UP001596425"/>
    </source>
</evidence>
<comment type="subcellular location">
    <subcellularLocation>
        <location evidence="1">Cell membrane</location>
        <topology evidence="1">Multi-pass membrane protein</topology>
    </subcellularLocation>
</comment>
<feature type="transmembrane region" description="Helical" evidence="7">
    <location>
        <begin position="703"/>
        <end position="724"/>
    </location>
</feature>
<dbReference type="PANTHER" id="PTHR30287">
    <property type="entry name" value="MEMBRANE COMPONENT OF PREDICTED ABC SUPERFAMILY METABOLITE UPTAKE TRANSPORTER"/>
    <property type="match status" value="1"/>
</dbReference>
<proteinExistence type="predicted"/>
<evidence type="ECO:0000256" key="5">
    <source>
        <dbReference type="ARBA" id="ARBA00023136"/>
    </source>
</evidence>
<feature type="transmembrane region" description="Helical" evidence="7">
    <location>
        <begin position="327"/>
        <end position="348"/>
    </location>
</feature>
<dbReference type="Pfam" id="PF02687">
    <property type="entry name" value="FtsX"/>
    <property type="match status" value="2"/>
</dbReference>
<feature type="transmembrane region" description="Helical" evidence="7">
    <location>
        <begin position="430"/>
        <end position="452"/>
    </location>
</feature>
<evidence type="ECO:0000259" key="8">
    <source>
        <dbReference type="Pfam" id="PF02687"/>
    </source>
</evidence>
<feature type="transmembrane region" description="Helical" evidence="7">
    <location>
        <begin position="385"/>
        <end position="409"/>
    </location>
</feature>
<sequence length="823" mass="90225">MGLGTVFLSHYRRHPGQLAGLLLILVCAAMLWSGVRSLTAAAENAVAESRAALEPLLSVVHVDGRALEVEDFVRLRRAGLCVSPRLEVRFAGSEIPAVIGIDPFSADCLRQYSRQPEERAPVASQLLAGFDRPTLLGSATDLARWRQLSLPGGGDYQFEEFDGLPRGQLLTDISVAAELASAGRSRLEILLPAAEAERLPLPEGYRGQVEDYGVEPEPLVEAFLLSLDALGALALLVAALLVRSVYRFALEQRRRSLEILVRLGVRPVQLRLALVVEVLLVALVGGTLGLWLGERLASAMADGFQGTLQGLFSVDILARGAPSAETWLGMVLILALVVGWACADLLMLRREREGREPMVRWRWLGALLLVTVSLLVLLLTGRLWLIFLATLGCLIGAGLLLPELLNRLLARAERHCRQPLLEWSCSEMRALCRLLSLPLTALAFAIATAIGVQAMVTGFESTFARWLDQRLQGDLYLDPGRPLDSAEWSERLRGLPGVTTVLPMVRGRALLDGLQVDVLAIDPASPLLRDWPFLDAVPNHWVALPTRGVLINEQLARRQSLAVGDRIRFHFGGASVTPNRHSRAGGNPESPQPLDPRLRGGDETRISNGAQELHTREVIGIYADYGRPEGELMLPLAIVPDALPDRYATFVLGVEDIDKISWRDWRSEYPWLAGSRLRDQAGLKRGANTAFARTFQMTHMLNILTLALAGTALALMGLVIFRLRQGSYTLLYVYGVRRKSLRGRLIAHSMLVTGLLALLATPLGIFLGWVLVARVNPVAFGWALPLHLYPGFWLQVWLACLVIGAFVGALVGNPVRLETLKNE</sequence>
<keyword evidence="3 7" id="KW-0812">Transmembrane</keyword>
<dbReference type="PANTHER" id="PTHR30287:SF2">
    <property type="entry name" value="BLL1001 PROTEIN"/>
    <property type="match status" value="1"/>
</dbReference>
<evidence type="ECO:0000256" key="7">
    <source>
        <dbReference type="SAM" id="Phobius"/>
    </source>
</evidence>
<reference evidence="11" key="1">
    <citation type="journal article" date="2019" name="Int. J. Syst. Evol. Microbiol.">
        <title>The Global Catalogue of Microorganisms (GCM) 10K type strain sequencing project: providing services to taxonomists for standard genome sequencing and annotation.</title>
        <authorList>
            <consortium name="The Broad Institute Genomics Platform"/>
            <consortium name="The Broad Institute Genome Sequencing Center for Infectious Disease"/>
            <person name="Wu L."/>
            <person name="Ma J."/>
        </authorList>
    </citation>
    <scope>NUCLEOTIDE SEQUENCE [LARGE SCALE GENOMIC DNA]</scope>
    <source>
        <strain evidence="11">CGMCC 1.13718</strain>
    </source>
</reference>
<accession>A0ABW1YSC2</accession>
<evidence type="ECO:0000313" key="10">
    <source>
        <dbReference type="EMBL" id="MFC6635609.1"/>
    </source>
</evidence>
<dbReference type="InterPro" id="IPR003838">
    <property type="entry name" value="ABC3_permease_C"/>
</dbReference>
<dbReference type="Proteomes" id="UP001596425">
    <property type="component" value="Unassembled WGS sequence"/>
</dbReference>
<gene>
    <name evidence="10" type="ORF">ACFQBM_20250</name>
</gene>
<feature type="transmembrane region" description="Helical" evidence="7">
    <location>
        <begin position="270"/>
        <end position="292"/>
    </location>
</feature>
<feature type="transmembrane region" description="Helical" evidence="7">
    <location>
        <begin position="745"/>
        <end position="772"/>
    </location>
</feature>
<keyword evidence="2" id="KW-1003">Cell membrane</keyword>
<feature type="domain" description="ABC3 transporter permease C-terminal" evidence="8">
    <location>
        <begin position="702"/>
        <end position="812"/>
    </location>
</feature>
<keyword evidence="4 7" id="KW-1133">Transmembrane helix</keyword>
<evidence type="ECO:0000256" key="1">
    <source>
        <dbReference type="ARBA" id="ARBA00004651"/>
    </source>
</evidence>
<keyword evidence="11" id="KW-1185">Reference proteome</keyword>
<dbReference type="RefSeq" id="WP_193192643.1">
    <property type="nucleotide sequence ID" value="NZ_JACZFR010000031.1"/>
</dbReference>